<gene>
    <name evidence="2" type="ORF">ALC60_13403</name>
</gene>
<keyword evidence="3" id="KW-1185">Reference proteome</keyword>
<dbReference type="EMBL" id="KQ983089">
    <property type="protein sequence ID" value="KYQ47647.1"/>
    <property type="molecule type" value="Genomic_DNA"/>
</dbReference>
<reference evidence="2 3" key="1">
    <citation type="submission" date="2015-09" db="EMBL/GenBank/DDBJ databases">
        <title>Trachymyrmex zeteki WGS genome.</title>
        <authorList>
            <person name="Nygaard S."/>
            <person name="Hu H."/>
            <person name="Boomsma J."/>
            <person name="Zhang G."/>
        </authorList>
    </citation>
    <scope>NUCLEOTIDE SEQUENCE [LARGE SCALE GENOMIC DNA]</scope>
    <source>
        <strain evidence="2">Tzet28-1</strain>
        <tissue evidence="2">Whole body</tissue>
    </source>
</reference>
<accession>A0A151WIH6</accession>
<evidence type="ECO:0000313" key="3">
    <source>
        <dbReference type="Proteomes" id="UP000075809"/>
    </source>
</evidence>
<evidence type="ECO:0000256" key="1">
    <source>
        <dbReference type="SAM" id="MobiDB-lite"/>
    </source>
</evidence>
<feature type="region of interest" description="Disordered" evidence="1">
    <location>
        <begin position="1"/>
        <end position="85"/>
    </location>
</feature>
<protein>
    <submittedName>
        <fullName evidence="2">Uncharacterized protein</fullName>
    </submittedName>
</protein>
<organism evidence="2 3">
    <name type="scientific">Mycetomoellerius zeteki</name>
    <dbReference type="NCBI Taxonomy" id="64791"/>
    <lineage>
        <taxon>Eukaryota</taxon>
        <taxon>Metazoa</taxon>
        <taxon>Ecdysozoa</taxon>
        <taxon>Arthropoda</taxon>
        <taxon>Hexapoda</taxon>
        <taxon>Insecta</taxon>
        <taxon>Pterygota</taxon>
        <taxon>Neoptera</taxon>
        <taxon>Endopterygota</taxon>
        <taxon>Hymenoptera</taxon>
        <taxon>Apocrita</taxon>
        <taxon>Aculeata</taxon>
        <taxon>Formicoidea</taxon>
        <taxon>Formicidae</taxon>
        <taxon>Myrmicinae</taxon>
        <taxon>Mycetomoellerius</taxon>
    </lineage>
</organism>
<evidence type="ECO:0000313" key="2">
    <source>
        <dbReference type="EMBL" id="KYQ47647.1"/>
    </source>
</evidence>
<dbReference type="Proteomes" id="UP000075809">
    <property type="component" value="Unassembled WGS sequence"/>
</dbReference>
<feature type="non-terminal residue" evidence="2">
    <location>
        <position position="1"/>
    </location>
</feature>
<sequence>DDYDNDVDDDEDEVDDDDDNDNDNDNDNDDDRDGDGDDDDDDDEEHDGAYWKARVPLSGRPLGRVSRRAPQANTRSRPERRTTIGEQAVLSLAPRRVSSSPINLFDTSDLSMLAARVF</sequence>
<feature type="compositionally biased region" description="Acidic residues" evidence="1">
    <location>
        <begin position="1"/>
        <end position="46"/>
    </location>
</feature>
<proteinExistence type="predicted"/>
<dbReference type="AlphaFoldDB" id="A0A151WIH6"/>
<name>A0A151WIH6_9HYME</name>